<evidence type="ECO:0000256" key="1">
    <source>
        <dbReference type="SAM" id="SignalP"/>
    </source>
</evidence>
<dbReference type="Gene3D" id="1.20.1270.180">
    <property type="match status" value="1"/>
</dbReference>
<gene>
    <name evidence="3" type="ORF">C8N46_101203</name>
</gene>
<keyword evidence="1" id="KW-0732">Signal</keyword>
<dbReference type="RefSeq" id="WP_108112991.1">
    <property type="nucleotide sequence ID" value="NZ_QBKT01000001.1"/>
</dbReference>
<dbReference type="Proteomes" id="UP000244090">
    <property type="component" value="Unassembled WGS sequence"/>
</dbReference>
<comment type="caution">
    <text evidence="3">The sequence shown here is derived from an EMBL/GenBank/DDBJ whole genome shotgun (WGS) entry which is preliminary data.</text>
</comment>
<feature type="chain" id="PRO_5015643321" evidence="1">
    <location>
        <begin position="19"/>
        <end position="138"/>
    </location>
</feature>
<accession>A0A2T6C5M7</accession>
<dbReference type="OrthoDB" id="1440484at2"/>
<organism evidence="3 4">
    <name type="scientific">Kordia periserrulae</name>
    <dbReference type="NCBI Taxonomy" id="701523"/>
    <lineage>
        <taxon>Bacteria</taxon>
        <taxon>Pseudomonadati</taxon>
        <taxon>Bacteroidota</taxon>
        <taxon>Flavobacteriia</taxon>
        <taxon>Flavobacteriales</taxon>
        <taxon>Flavobacteriaceae</taxon>
        <taxon>Kordia</taxon>
    </lineage>
</organism>
<evidence type="ECO:0000313" key="3">
    <source>
        <dbReference type="EMBL" id="PTX63602.1"/>
    </source>
</evidence>
<sequence>MKKLVLLLALITIQFGFSQETAEAIDKENRKCLENAMPTTLGSVKCEKEATASWQKLMDETLQQLKKHPKTASVNLLFDSQTHWLKFQKADLAFYAAFYHKQYEGGTMTMAAVATHEKQQFRKRTLYLLEFLEVLNEE</sequence>
<dbReference type="EMBL" id="QBKT01000001">
    <property type="protein sequence ID" value="PTX63602.1"/>
    <property type="molecule type" value="Genomic_DNA"/>
</dbReference>
<evidence type="ECO:0000259" key="2">
    <source>
        <dbReference type="Pfam" id="PF07007"/>
    </source>
</evidence>
<dbReference type="AlphaFoldDB" id="A0A2T6C5M7"/>
<evidence type="ECO:0000313" key="4">
    <source>
        <dbReference type="Proteomes" id="UP000244090"/>
    </source>
</evidence>
<protein>
    <submittedName>
        <fullName evidence="3">Uncharacterized protein DUF1311</fullName>
    </submittedName>
</protein>
<keyword evidence="4" id="KW-1185">Reference proteome</keyword>
<proteinExistence type="predicted"/>
<name>A0A2T6C5M7_9FLAO</name>
<reference evidence="3 4" key="1">
    <citation type="submission" date="2018-04" db="EMBL/GenBank/DDBJ databases">
        <title>Genomic Encyclopedia of Archaeal and Bacterial Type Strains, Phase II (KMG-II): from individual species to whole genera.</title>
        <authorList>
            <person name="Goeker M."/>
        </authorList>
    </citation>
    <scope>NUCLEOTIDE SEQUENCE [LARGE SCALE GENOMIC DNA]</scope>
    <source>
        <strain evidence="3 4">DSM 25731</strain>
    </source>
</reference>
<feature type="signal peptide" evidence="1">
    <location>
        <begin position="1"/>
        <end position="18"/>
    </location>
</feature>
<dbReference type="InterPro" id="IPR009739">
    <property type="entry name" value="LprI-like_N"/>
</dbReference>
<feature type="domain" description="Lysozyme inhibitor LprI-like N-terminal" evidence="2">
    <location>
        <begin position="36"/>
        <end position="127"/>
    </location>
</feature>
<dbReference type="Pfam" id="PF07007">
    <property type="entry name" value="LprI"/>
    <property type="match status" value="1"/>
</dbReference>